<dbReference type="OrthoDB" id="8139579at2"/>
<dbReference type="Proteomes" id="UP000321304">
    <property type="component" value="Unassembled WGS sequence"/>
</dbReference>
<dbReference type="EMBL" id="VITY01000009">
    <property type="protein sequence ID" value="TWB94805.1"/>
    <property type="molecule type" value="Genomic_DNA"/>
</dbReference>
<evidence type="ECO:0000313" key="1">
    <source>
        <dbReference type="EMBL" id="TWB94805.1"/>
    </source>
</evidence>
<proteinExistence type="predicted"/>
<organism evidence="1 2">
    <name type="scientific">Bradyrhizobium macuxiense</name>
    <dbReference type="NCBI Taxonomy" id="1755647"/>
    <lineage>
        <taxon>Bacteria</taxon>
        <taxon>Pseudomonadati</taxon>
        <taxon>Pseudomonadota</taxon>
        <taxon>Alphaproteobacteria</taxon>
        <taxon>Hyphomicrobiales</taxon>
        <taxon>Nitrobacteraceae</taxon>
        <taxon>Bradyrhizobium</taxon>
    </lineage>
</organism>
<accession>A0A560LHJ7</accession>
<dbReference type="AlphaFoldDB" id="A0A560LHJ7"/>
<comment type="caution">
    <text evidence="1">The sequence shown here is derived from an EMBL/GenBank/DDBJ whole genome shotgun (WGS) entry which is preliminary data.</text>
</comment>
<name>A0A560LHJ7_9BRAD</name>
<protein>
    <submittedName>
        <fullName evidence="1">Uncharacterized protein</fullName>
    </submittedName>
</protein>
<reference evidence="1 2" key="1">
    <citation type="submission" date="2019-06" db="EMBL/GenBank/DDBJ databases">
        <title>Genomic Encyclopedia of Type Strains, Phase IV (KMG-V): Genome sequencing to study the core and pangenomes of soil and plant-associated prokaryotes.</title>
        <authorList>
            <person name="Whitman W."/>
        </authorList>
    </citation>
    <scope>NUCLEOTIDE SEQUENCE [LARGE SCALE GENOMIC DNA]</scope>
    <source>
        <strain evidence="1 2">BR 10355</strain>
    </source>
</reference>
<evidence type="ECO:0000313" key="2">
    <source>
        <dbReference type="Proteomes" id="UP000321304"/>
    </source>
</evidence>
<gene>
    <name evidence="1" type="ORF">FBZ93_109245</name>
</gene>
<keyword evidence="2" id="KW-1185">Reference proteome</keyword>
<sequence>MTADELKDLFDRVLSWPKAAQDEFVLMANAIENALRGHQHVASEIELQISEAAITSIEVEPDADPSADEVDILESMKRLVAATQKSEKESGSDA</sequence>
<dbReference type="RefSeq" id="WP_146989123.1">
    <property type="nucleotide sequence ID" value="NZ_VITY01000009.1"/>
</dbReference>